<dbReference type="Proteomes" id="UP000580517">
    <property type="component" value="Unassembled WGS sequence"/>
</dbReference>
<dbReference type="SUPFAM" id="SSF51182">
    <property type="entry name" value="RmlC-like cupins"/>
    <property type="match status" value="1"/>
</dbReference>
<dbReference type="Gene3D" id="2.60.120.10">
    <property type="entry name" value="Jelly Rolls"/>
    <property type="match status" value="1"/>
</dbReference>
<dbReference type="InterPro" id="IPR050807">
    <property type="entry name" value="TransReg_Diox_bact_type"/>
</dbReference>
<accession>A0A853FCC9</accession>
<dbReference type="PANTHER" id="PTHR46797:SF20">
    <property type="entry name" value="BLR4304 PROTEIN"/>
    <property type="match status" value="1"/>
</dbReference>
<dbReference type="Pfam" id="PF01381">
    <property type="entry name" value="HTH_3"/>
    <property type="match status" value="1"/>
</dbReference>
<reference evidence="3 4" key="1">
    <citation type="submission" date="2020-07" db="EMBL/GenBank/DDBJ databases">
        <title>Taxonomic revisions and descriptions of new bacterial species based on genomic comparisons in the high-G+C-content subgroup of the family Alcaligenaceae.</title>
        <authorList>
            <person name="Szabo A."/>
            <person name="Felfoldi T."/>
        </authorList>
    </citation>
    <scope>NUCLEOTIDE SEQUENCE [LARGE SCALE GENOMIC DNA]</scope>
    <source>
        <strain evidence="3 4">DSM 25264</strain>
    </source>
</reference>
<evidence type="ECO:0000313" key="4">
    <source>
        <dbReference type="Proteomes" id="UP000580517"/>
    </source>
</evidence>
<dbReference type="AlphaFoldDB" id="A0A853FCC9"/>
<dbReference type="InterPro" id="IPR011051">
    <property type="entry name" value="RmlC_Cupin_sf"/>
</dbReference>
<comment type="caution">
    <text evidence="3">The sequence shown here is derived from an EMBL/GenBank/DDBJ whole genome shotgun (WGS) entry which is preliminary data.</text>
</comment>
<proteinExistence type="predicted"/>
<evidence type="ECO:0000259" key="2">
    <source>
        <dbReference type="PROSITE" id="PS50943"/>
    </source>
</evidence>
<dbReference type="InterPro" id="IPR013096">
    <property type="entry name" value="Cupin_2"/>
</dbReference>
<evidence type="ECO:0000313" key="3">
    <source>
        <dbReference type="EMBL" id="NYT37418.1"/>
    </source>
</evidence>
<dbReference type="CDD" id="cd02209">
    <property type="entry name" value="cupin_XRE_C"/>
    <property type="match status" value="1"/>
</dbReference>
<dbReference type="EMBL" id="JACCEW010000003">
    <property type="protein sequence ID" value="NYT37418.1"/>
    <property type="molecule type" value="Genomic_DNA"/>
</dbReference>
<dbReference type="PROSITE" id="PS50943">
    <property type="entry name" value="HTH_CROC1"/>
    <property type="match status" value="1"/>
</dbReference>
<feature type="domain" description="HTH cro/C1-type" evidence="2">
    <location>
        <begin position="21"/>
        <end position="75"/>
    </location>
</feature>
<keyword evidence="4" id="KW-1185">Reference proteome</keyword>
<dbReference type="InterPro" id="IPR001387">
    <property type="entry name" value="Cro/C1-type_HTH"/>
</dbReference>
<evidence type="ECO:0000256" key="1">
    <source>
        <dbReference type="ARBA" id="ARBA00023125"/>
    </source>
</evidence>
<dbReference type="CDD" id="cd00093">
    <property type="entry name" value="HTH_XRE"/>
    <property type="match status" value="1"/>
</dbReference>
<dbReference type="SUPFAM" id="SSF47413">
    <property type="entry name" value="lambda repressor-like DNA-binding domains"/>
    <property type="match status" value="1"/>
</dbReference>
<dbReference type="PANTHER" id="PTHR46797">
    <property type="entry name" value="HTH-TYPE TRANSCRIPTIONAL REGULATOR"/>
    <property type="match status" value="1"/>
</dbReference>
<dbReference type="GO" id="GO:0003700">
    <property type="term" value="F:DNA-binding transcription factor activity"/>
    <property type="evidence" value="ECO:0007669"/>
    <property type="project" value="TreeGrafter"/>
</dbReference>
<protein>
    <submittedName>
        <fullName evidence="3">Helix-turn-helix transcriptional regulator</fullName>
    </submittedName>
</protein>
<dbReference type="GO" id="GO:0005829">
    <property type="term" value="C:cytosol"/>
    <property type="evidence" value="ECO:0007669"/>
    <property type="project" value="TreeGrafter"/>
</dbReference>
<dbReference type="Pfam" id="PF07883">
    <property type="entry name" value="Cupin_2"/>
    <property type="match status" value="1"/>
</dbReference>
<dbReference type="InterPro" id="IPR014710">
    <property type="entry name" value="RmlC-like_jellyroll"/>
</dbReference>
<dbReference type="OrthoDB" id="9805356at2"/>
<sequence>MGNVSADKDELAGNGEVGARLRRLRKARHMTLRQVSAATGLAVSTLSKAELGQTALSYAKFARLAQALDVDMTWLFVRDRGGAEQPRPVALKDSLDDVQHYVTGTYDFSLIFGEYPAKRMKPMVARIDARDVSEFDDYIRHPGQEFAIVLSGKLRISFESGESIVLARHETAYFDSGVGHVYLSLSRRPARVLVVCCD</sequence>
<dbReference type="SMART" id="SM00530">
    <property type="entry name" value="HTH_XRE"/>
    <property type="match status" value="1"/>
</dbReference>
<dbReference type="RefSeq" id="WP_129969438.1">
    <property type="nucleotide sequence ID" value="NZ_JACCEW010000003.1"/>
</dbReference>
<name>A0A853FCC9_9BURK</name>
<dbReference type="GO" id="GO:0003677">
    <property type="term" value="F:DNA binding"/>
    <property type="evidence" value="ECO:0007669"/>
    <property type="project" value="UniProtKB-KW"/>
</dbReference>
<keyword evidence="1" id="KW-0238">DNA-binding</keyword>
<dbReference type="InterPro" id="IPR010982">
    <property type="entry name" value="Lambda_DNA-bd_dom_sf"/>
</dbReference>
<dbReference type="Gene3D" id="1.10.260.40">
    <property type="entry name" value="lambda repressor-like DNA-binding domains"/>
    <property type="match status" value="1"/>
</dbReference>
<organism evidence="3 4">
    <name type="scientific">Allopusillimonas soli</name>
    <dbReference type="NCBI Taxonomy" id="659016"/>
    <lineage>
        <taxon>Bacteria</taxon>
        <taxon>Pseudomonadati</taxon>
        <taxon>Pseudomonadota</taxon>
        <taxon>Betaproteobacteria</taxon>
        <taxon>Burkholderiales</taxon>
        <taxon>Alcaligenaceae</taxon>
        <taxon>Allopusillimonas</taxon>
    </lineage>
</organism>
<gene>
    <name evidence="3" type="ORF">H0A68_11085</name>
</gene>